<evidence type="ECO:0000313" key="5">
    <source>
        <dbReference type="Proteomes" id="UP000324897"/>
    </source>
</evidence>
<reference evidence="4 5" key="1">
    <citation type="journal article" date="2019" name="Sci. Rep.">
        <title>A high-quality genome of Eragrostis curvula grass provides insights into Poaceae evolution and supports new strategies to enhance forage quality.</title>
        <authorList>
            <person name="Carballo J."/>
            <person name="Santos B.A.C.M."/>
            <person name="Zappacosta D."/>
            <person name="Garbus I."/>
            <person name="Selva J.P."/>
            <person name="Gallo C.A."/>
            <person name="Diaz A."/>
            <person name="Albertini E."/>
            <person name="Caccamo M."/>
            <person name="Echenique V."/>
        </authorList>
    </citation>
    <scope>NUCLEOTIDE SEQUENCE [LARGE SCALE GENOMIC DNA]</scope>
    <source>
        <strain evidence="5">cv. Victoria</strain>
        <tissue evidence="4">Leaf</tissue>
    </source>
</reference>
<keyword evidence="5" id="KW-1185">Reference proteome</keyword>
<sequence length="245" mass="27644">MKKLHLAVLLLPLAALAGAATDFDFFFHVQLWPASHCSGADSEDCCYVPVDDKPPADFTIAGFRPNYASCQPGWLTSNDLQCWPASCNVTDSLHPSLIRDLNRGLLDNWQSLSCENRNPMDFWSEEWSQHGTCSNMDQHSYFRAALDFKARFNLTRILLNAGGIVPSNENIYELSRIRDAVTEATGSAPNVECNWNEEGDMQLYLVHQCVGLDRRSPVHCPRQLEASCTDEIKFPEFQINDDYYG</sequence>
<dbReference type="Gene3D" id="3.90.730.10">
    <property type="entry name" value="Ribonuclease T2-like"/>
    <property type="match status" value="1"/>
</dbReference>
<dbReference type="AlphaFoldDB" id="A0A5J9VWX9"/>
<dbReference type="GO" id="GO:0006401">
    <property type="term" value="P:RNA catabolic process"/>
    <property type="evidence" value="ECO:0007669"/>
    <property type="project" value="TreeGrafter"/>
</dbReference>
<dbReference type="InterPro" id="IPR036430">
    <property type="entry name" value="RNase_T2-like_sf"/>
</dbReference>
<dbReference type="GO" id="GO:0033897">
    <property type="term" value="F:ribonuclease T2 activity"/>
    <property type="evidence" value="ECO:0007669"/>
    <property type="project" value="InterPro"/>
</dbReference>
<dbReference type="Pfam" id="PF00445">
    <property type="entry name" value="Ribonuclease_T2"/>
    <property type="match status" value="1"/>
</dbReference>
<dbReference type="EMBL" id="RWGY01000007">
    <property type="protein sequence ID" value="TVU40233.1"/>
    <property type="molecule type" value="Genomic_DNA"/>
</dbReference>
<organism evidence="4 5">
    <name type="scientific">Eragrostis curvula</name>
    <name type="common">weeping love grass</name>
    <dbReference type="NCBI Taxonomy" id="38414"/>
    <lineage>
        <taxon>Eukaryota</taxon>
        <taxon>Viridiplantae</taxon>
        <taxon>Streptophyta</taxon>
        <taxon>Embryophyta</taxon>
        <taxon>Tracheophyta</taxon>
        <taxon>Spermatophyta</taxon>
        <taxon>Magnoliopsida</taxon>
        <taxon>Liliopsida</taxon>
        <taxon>Poales</taxon>
        <taxon>Poaceae</taxon>
        <taxon>PACMAD clade</taxon>
        <taxon>Chloridoideae</taxon>
        <taxon>Eragrostideae</taxon>
        <taxon>Eragrostidinae</taxon>
        <taxon>Eragrostis</taxon>
    </lineage>
</organism>
<feature type="signal peptide" evidence="3">
    <location>
        <begin position="1"/>
        <end position="19"/>
    </location>
</feature>
<dbReference type="Gramene" id="TVU40233">
    <property type="protein sequence ID" value="TVU40233"/>
    <property type="gene ID" value="EJB05_13686"/>
</dbReference>
<feature type="chain" id="PRO_5023893453" evidence="3">
    <location>
        <begin position="20"/>
        <end position="245"/>
    </location>
</feature>
<dbReference type="PANTHER" id="PTHR11240:SF78">
    <property type="entry name" value="GENOME ASSEMBLY, CHROMOSOME: II"/>
    <property type="match status" value="1"/>
</dbReference>
<evidence type="ECO:0000256" key="2">
    <source>
        <dbReference type="RuleBase" id="RU004328"/>
    </source>
</evidence>
<evidence type="ECO:0000256" key="1">
    <source>
        <dbReference type="ARBA" id="ARBA00007469"/>
    </source>
</evidence>
<comment type="caution">
    <text evidence="4">The sequence shown here is derived from an EMBL/GenBank/DDBJ whole genome shotgun (WGS) entry which is preliminary data.</text>
</comment>
<dbReference type="GO" id="GO:0005576">
    <property type="term" value="C:extracellular region"/>
    <property type="evidence" value="ECO:0007669"/>
    <property type="project" value="TreeGrafter"/>
</dbReference>
<dbReference type="SUPFAM" id="SSF55895">
    <property type="entry name" value="Ribonuclease Rh-like"/>
    <property type="match status" value="1"/>
</dbReference>
<dbReference type="Proteomes" id="UP000324897">
    <property type="component" value="Chromosome 4"/>
</dbReference>
<proteinExistence type="inferred from homology"/>
<dbReference type="GO" id="GO:0003723">
    <property type="term" value="F:RNA binding"/>
    <property type="evidence" value="ECO:0007669"/>
    <property type="project" value="InterPro"/>
</dbReference>
<evidence type="ECO:0000256" key="3">
    <source>
        <dbReference type="SAM" id="SignalP"/>
    </source>
</evidence>
<gene>
    <name evidence="4" type="ORF">EJB05_13686</name>
</gene>
<dbReference type="InterPro" id="IPR001568">
    <property type="entry name" value="RNase_T2-like"/>
</dbReference>
<accession>A0A5J9VWX9</accession>
<dbReference type="PANTHER" id="PTHR11240">
    <property type="entry name" value="RIBONUCLEASE T2"/>
    <property type="match status" value="1"/>
</dbReference>
<dbReference type="OrthoDB" id="435754at2759"/>
<evidence type="ECO:0000313" key="4">
    <source>
        <dbReference type="EMBL" id="TVU40233.1"/>
    </source>
</evidence>
<name>A0A5J9VWX9_9POAL</name>
<protein>
    <submittedName>
        <fullName evidence="4">Uncharacterized protein</fullName>
    </submittedName>
</protein>
<comment type="similarity">
    <text evidence="1 2">Belongs to the RNase T2 family.</text>
</comment>
<keyword evidence="3" id="KW-0732">Signal</keyword>